<protein>
    <submittedName>
        <fullName evidence="2">Uncharacterized protein</fullName>
    </submittedName>
</protein>
<gene>
    <name evidence="2" type="ORF">Tco_0748592</name>
</gene>
<evidence type="ECO:0000313" key="3">
    <source>
        <dbReference type="Proteomes" id="UP001151760"/>
    </source>
</evidence>
<proteinExistence type="predicted"/>
<evidence type="ECO:0000313" key="2">
    <source>
        <dbReference type="EMBL" id="GJS82051.1"/>
    </source>
</evidence>
<feature type="compositionally biased region" description="Basic and acidic residues" evidence="1">
    <location>
        <begin position="18"/>
        <end position="27"/>
    </location>
</feature>
<sequence length="68" mass="7714">TGDEACTQRTDMTEQESEASRARAVTAEHRSEIQVSLGASRMEVRDLIESREVDRFEMAELQSRAQDI</sequence>
<organism evidence="2 3">
    <name type="scientific">Tanacetum coccineum</name>
    <dbReference type="NCBI Taxonomy" id="301880"/>
    <lineage>
        <taxon>Eukaryota</taxon>
        <taxon>Viridiplantae</taxon>
        <taxon>Streptophyta</taxon>
        <taxon>Embryophyta</taxon>
        <taxon>Tracheophyta</taxon>
        <taxon>Spermatophyta</taxon>
        <taxon>Magnoliopsida</taxon>
        <taxon>eudicotyledons</taxon>
        <taxon>Gunneridae</taxon>
        <taxon>Pentapetalae</taxon>
        <taxon>asterids</taxon>
        <taxon>campanulids</taxon>
        <taxon>Asterales</taxon>
        <taxon>Asteraceae</taxon>
        <taxon>Asteroideae</taxon>
        <taxon>Anthemideae</taxon>
        <taxon>Anthemidinae</taxon>
        <taxon>Tanacetum</taxon>
    </lineage>
</organism>
<accession>A0ABQ4YYJ9</accession>
<feature type="region of interest" description="Disordered" evidence="1">
    <location>
        <begin position="1"/>
        <end position="27"/>
    </location>
</feature>
<reference evidence="2" key="2">
    <citation type="submission" date="2022-01" db="EMBL/GenBank/DDBJ databases">
        <authorList>
            <person name="Yamashiro T."/>
            <person name="Shiraishi A."/>
            <person name="Satake H."/>
            <person name="Nakayama K."/>
        </authorList>
    </citation>
    <scope>NUCLEOTIDE SEQUENCE</scope>
</reference>
<dbReference type="Proteomes" id="UP001151760">
    <property type="component" value="Unassembled WGS sequence"/>
</dbReference>
<dbReference type="EMBL" id="BQNB010010794">
    <property type="protein sequence ID" value="GJS82051.1"/>
    <property type="molecule type" value="Genomic_DNA"/>
</dbReference>
<feature type="non-terminal residue" evidence="2">
    <location>
        <position position="1"/>
    </location>
</feature>
<comment type="caution">
    <text evidence="2">The sequence shown here is derived from an EMBL/GenBank/DDBJ whole genome shotgun (WGS) entry which is preliminary data.</text>
</comment>
<keyword evidence="3" id="KW-1185">Reference proteome</keyword>
<reference evidence="2" key="1">
    <citation type="journal article" date="2022" name="Int. J. Mol. Sci.">
        <title>Draft Genome of Tanacetum Coccineum: Genomic Comparison of Closely Related Tanacetum-Family Plants.</title>
        <authorList>
            <person name="Yamashiro T."/>
            <person name="Shiraishi A."/>
            <person name="Nakayama K."/>
            <person name="Satake H."/>
        </authorList>
    </citation>
    <scope>NUCLEOTIDE SEQUENCE</scope>
</reference>
<name>A0ABQ4YYJ9_9ASTR</name>
<evidence type="ECO:0000256" key="1">
    <source>
        <dbReference type="SAM" id="MobiDB-lite"/>
    </source>
</evidence>